<feature type="domain" description="UBC core" evidence="2">
    <location>
        <begin position="158"/>
        <end position="357"/>
    </location>
</feature>
<dbReference type="RefSeq" id="XP_062740439.1">
    <property type="nucleotide sequence ID" value="XM_062892035.1"/>
</dbReference>
<keyword evidence="4" id="KW-1185">Reference proteome</keyword>
<proteinExistence type="predicted"/>
<organism evidence="3 4">
    <name type="scientific">Podospora pseudocomata</name>
    <dbReference type="NCBI Taxonomy" id="2093779"/>
    <lineage>
        <taxon>Eukaryota</taxon>
        <taxon>Fungi</taxon>
        <taxon>Dikarya</taxon>
        <taxon>Ascomycota</taxon>
        <taxon>Pezizomycotina</taxon>
        <taxon>Sordariomycetes</taxon>
        <taxon>Sordariomycetidae</taxon>
        <taxon>Sordariales</taxon>
        <taxon>Podosporaceae</taxon>
        <taxon>Podospora</taxon>
    </lineage>
</organism>
<accession>A0ABR0G6U1</accession>
<dbReference type="PROSITE" id="PS50127">
    <property type="entry name" value="UBC_2"/>
    <property type="match status" value="1"/>
</dbReference>
<evidence type="ECO:0000259" key="2">
    <source>
        <dbReference type="PROSITE" id="PS50127"/>
    </source>
</evidence>
<dbReference type="SUPFAM" id="SSF54495">
    <property type="entry name" value="UBC-like"/>
    <property type="match status" value="1"/>
</dbReference>
<evidence type="ECO:0000256" key="1">
    <source>
        <dbReference type="SAM" id="MobiDB-lite"/>
    </source>
</evidence>
<gene>
    <name evidence="3" type="ORF">QC762_603450</name>
</gene>
<protein>
    <recommendedName>
        <fullName evidence="2">UBC core domain-containing protein</fullName>
    </recommendedName>
</protein>
<sequence length="470" mass="51462">MGVDSHRRTSPKIYRLFPISLSLILGTGPPEIARLLIVVARFLWFAGEAVSPTLTQVHTHNSLSLTQQTQIDLSPRQRVGIIIGHHRFLLHDISVHPTVRKMASPRSSSSSFFSPANSSTNLSSGAGIISIAPSPRIVVGSEHTVESTRKRLTSLPAIKRANLIAEFTALKHCPPPGIIVSLPPSPHSPDYPTLWSGVLFVRKGPYATAILRFQISFPDDYPDSAPLVTFSTDIFHPLISPLTTYVGEESGKKGGVRLPPGGFGLSHGFPEWFAEREEGDGMGGAFVVGGKGKRGRGERKVSTWEVLRYIRSTFDDEKVLDGVPLEAAGNPGAWHAWRTHRRMQKEKVEREREREQREKERKEGEGEGEVVEKAETVVSDDGRGSVVDARTSSGSLTVPATPTSSRRPEEWNWEGVWERRVKRGIAASLSESVLFGGAGGPDEVINFLPMDEAEVEGVKQNLLRTLGAVV</sequence>
<dbReference type="InterPro" id="IPR000608">
    <property type="entry name" value="UBC"/>
</dbReference>
<evidence type="ECO:0000313" key="3">
    <source>
        <dbReference type="EMBL" id="KAK4651464.1"/>
    </source>
</evidence>
<dbReference type="Pfam" id="PF00179">
    <property type="entry name" value="UQ_con"/>
    <property type="match status" value="1"/>
</dbReference>
<name>A0ABR0G6U1_9PEZI</name>
<dbReference type="CDD" id="cd23814">
    <property type="entry name" value="UEV_AKTIP"/>
    <property type="match status" value="1"/>
</dbReference>
<feature type="region of interest" description="Disordered" evidence="1">
    <location>
        <begin position="336"/>
        <end position="409"/>
    </location>
</feature>
<dbReference type="InterPro" id="IPR016135">
    <property type="entry name" value="UBQ-conjugating_enzyme/RWD"/>
</dbReference>
<dbReference type="Gene3D" id="3.10.110.10">
    <property type="entry name" value="Ubiquitin Conjugating Enzyme"/>
    <property type="match status" value="1"/>
</dbReference>
<evidence type="ECO:0000313" key="4">
    <source>
        <dbReference type="Proteomes" id="UP001323405"/>
    </source>
</evidence>
<dbReference type="EMBL" id="JAFFHA010000008">
    <property type="protein sequence ID" value="KAK4651464.1"/>
    <property type="molecule type" value="Genomic_DNA"/>
</dbReference>
<dbReference type="Proteomes" id="UP001323405">
    <property type="component" value="Unassembled WGS sequence"/>
</dbReference>
<dbReference type="SMART" id="SM00212">
    <property type="entry name" value="UBCc"/>
    <property type="match status" value="1"/>
</dbReference>
<feature type="compositionally biased region" description="Basic and acidic residues" evidence="1">
    <location>
        <begin position="345"/>
        <end position="383"/>
    </location>
</feature>
<feature type="compositionally biased region" description="Polar residues" evidence="1">
    <location>
        <begin position="390"/>
        <end position="405"/>
    </location>
</feature>
<reference evidence="3 4" key="1">
    <citation type="journal article" date="2023" name="bioRxiv">
        <title>High-quality genome assemblies of four members of thePodospora anserinaspecies complex.</title>
        <authorList>
            <person name="Ament-Velasquez S.L."/>
            <person name="Vogan A.A."/>
            <person name="Wallerman O."/>
            <person name="Hartmann F."/>
            <person name="Gautier V."/>
            <person name="Silar P."/>
            <person name="Giraud T."/>
            <person name="Johannesson H."/>
        </authorList>
    </citation>
    <scope>NUCLEOTIDE SEQUENCE [LARGE SCALE GENOMIC DNA]</scope>
    <source>
        <strain evidence="3 4">CBS 415.72m</strain>
    </source>
</reference>
<comment type="caution">
    <text evidence="3">The sequence shown here is derived from an EMBL/GenBank/DDBJ whole genome shotgun (WGS) entry which is preliminary data.</text>
</comment>
<dbReference type="GeneID" id="87911942"/>